<evidence type="ECO:0000256" key="5">
    <source>
        <dbReference type="ARBA" id="ARBA00022842"/>
    </source>
</evidence>
<dbReference type="Gene3D" id="3.90.550.10">
    <property type="entry name" value="Spore Coat Polysaccharide Biosynthesis Protein SpsA, Chain A"/>
    <property type="match status" value="1"/>
</dbReference>
<keyword evidence="10" id="KW-1185">Reference proteome</keyword>
<dbReference type="GO" id="GO:0016779">
    <property type="term" value="F:nucleotidyltransferase activity"/>
    <property type="evidence" value="ECO:0007669"/>
    <property type="project" value="UniProtKB-KW"/>
</dbReference>
<keyword evidence="4" id="KW-0547">Nucleotide-binding</keyword>
<keyword evidence="9" id="KW-0548">Nucleotidyltransferase</keyword>
<keyword evidence="6" id="KW-0342">GTP-binding</keyword>
<evidence type="ECO:0000313" key="9">
    <source>
        <dbReference type="EMBL" id="MBN7824361.1"/>
    </source>
</evidence>
<feature type="domain" description="MobA-like NTP transferase" evidence="8">
    <location>
        <begin position="4"/>
        <end position="144"/>
    </location>
</feature>
<gene>
    <name evidence="9" type="ORF">J0A66_03880</name>
</gene>
<protein>
    <submittedName>
        <fullName evidence="9">Molybdenum cofactor guanylyltransferase</fullName>
    </submittedName>
</protein>
<evidence type="ECO:0000256" key="2">
    <source>
        <dbReference type="ARBA" id="ARBA00022679"/>
    </source>
</evidence>
<evidence type="ECO:0000313" key="10">
    <source>
        <dbReference type="Proteomes" id="UP000664654"/>
    </source>
</evidence>
<comment type="caution">
    <text evidence="9">The sequence shown here is derived from an EMBL/GenBank/DDBJ whole genome shotgun (WGS) entry which is preliminary data.</text>
</comment>
<reference evidence="9" key="1">
    <citation type="submission" date="2021-03" db="EMBL/GenBank/DDBJ databases">
        <title>novel species isolated from a fishpond in China.</title>
        <authorList>
            <person name="Lu H."/>
            <person name="Cai Z."/>
        </authorList>
    </citation>
    <scope>NUCLEOTIDE SEQUENCE</scope>
    <source>
        <strain evidence="9">JCM 30855</strain>
    </source>
</reference>
<sequence length="178" mass="19568">MLTGLVLAGGKSSRMGQDKALLPYLGGTLLDHARQLLLQCGCDTVMVSRNQFGFIRDLVPEAGPLGGIHSALARLKYSDELLILPVDMPFMQPGMLNLLVRTGRKLTLPCHYEESHLPLYLPVSQKVVSYLNRLLGKKGQGSVHQMLGYLNSHSLPCPMPEQLCNLNTPTDWQQAMTG</sequence>
<dbReference type="EMBL" id="JAFKCV010000002">
    <property type="protein sequence ID" value="MBN7824361.1"/>
    <property type="molecule type" value="Genomic_DNA"/>
</dbReference>
<dbReference type="InterPro" id="IPR025877">
    <property type="entry name" value="MobA-like_NTP_Trfase"/>
</dbReference>
<dbReference type="GO" id="GO:1902758">
    <property type="term" value="P:bis(molybdopterin guanine dinucleotide)molybdenum biosynthetic process"/>
    <property type="evidence" value="ECO:0007669"/>
    <property type="project" value="TreeGrafter"/>
</dbReference>
<evidence type="ECO:0000256" key="3">
    <source>
        <dbReference type="ARBA" id="ARBA00022723"/>
    </source>
</evidence>
<evidence type="ECO:0000256" key="6">
    <source>
        <dbReference type="ARBA" id="ARBA00023134"/>
    </source>
</evidence>
<dbReference type="AlphaFoldDB" id="A0A939DM48"/>
<dbReference type="GO" id="GO:0046872">
    <property type="term" value="F:metal ion binding"/>
    <property type="evidence" value="ECO:0007669"/>
    <property type="project" value="UniProtKB-KW"/>
</dbReference>
<dbReference type="SUPFAM" id="SSF53448">
    <property type="entry name" value="Nucleotide-diphospho-sugar transferases"/>
    <property type="match status" value="1"/>
</dbReference>
<keyword evidence="2" id="KW-0808">Transferase</keyword>
<name>A0A939DM48_9ALTE</name>
<dbReference type="PANTHER" id="PTHR19136">
    <property type="entry name" value="MOLYBDENUM COFACTOR GUANYLYLTRANSFERASE"/>
    <property type="match status" value="1"/>
</dbReference>
<keyword evidence="7" id="KW-0501">Molybdenum cofactor biosynthesis</keyword>
<keyword evidence="1" id="KW-0963">Cytoplasm</keyword>
<dbReference type="GO" id="GO:0005525">
    <property type="term" value="F:GTP binding"/>
    <property type="evidence" value="ECO:0007669"/>
    <property type="project" value="UniProtKB-KW"/>
</dbReference>
<evidence type="ECO:0000256" key="4">
    <source>
        <dbReference type="ARBA" id="ARBA00022741"/>
    </source>
</evidence>
<dbReference type="InterPro" id="IPR029044">
    <property type="entry name" value="Nucleotide-diphossugar_trans"/>
</dbReference>
<dbReference type="Pfam" id="PF12804">
    <property type="entry name" value="NTP_transf_3"/>
    <property type="match status" value="1"/>
</dbReference>
<dbReference type="Proteomes" id="UP000664654">
    <property type="component" value="Unassembled WGS sequence"/>
</dbReference>
<dbReference type="RefSeq" id="WP_206572480.1">
    <property type="nucleotide sequence ID" value="NZ_JAFKCV010000002.1"/>
</dbReference>
<proteinExistence type="predicted"/>
<keyword evidence="5" id="KW-0460">Magnesium</keyword>
<evidence type="ECO:0000259" key="8">
    <source>
        <dbReference type="Pfam" id="PF12804"/>
    </source>
</evidence>
<keyword evidence="3" id="KW-0479">Metal-binding</keyword>
<accession>A0A939DM48</accession>
<organism evidence="9 10">
    <name type="scientific">Bowmanella dokdonensis</name>
    <dbReference type="NCBI Taxonomy" id="751969"/>
    <lineage>
        <taxon>Bacteria</taxon>
        <taxon>Pseudomonadati</taxon>
        <taxon>Pseudomonadota</taxon>
        <taxon>Gammaproteobacteria</taxon>
        <taxon>Alteromonadales</taxon>
        <taxon>Alteromonadaceae</taxon>
        <taxon>Bowmanella</taxon>
    </lineage>
</organism>
<evidence type="ECO:0000256" key="1">
    <source>
        <dbReference type="ARBA" id="ARBA00022490"/>
    </source>
</evidence>
<evidence type="ECO:0000256" key="7">
    <source>
        <dbReference type="ARBA" id="ARBA00023150"/>
    </source>
</evidence>
<dbReference type="InterPro" id="IPR013482">
    <property type="entry name" value="Molybde_CF_guanTrfase"/>
</dbReference>
<dbReference type="CDD" id="cd02503">
    <property type="entry name" value="MobA"/>
    <property type="match status" value="1"/>
</dbReference>
<dbReference type="PANTHER" id="PTHR19136:SF81">
    <property type="entry name" value="MOLYBDENUM COFACTOR GUANYLYLTRANSFERASE"/>
    <property type="match status" value="1"/>
</dbReference>